<accession>A0A2T9YYX8</accession>
<name>A0A2T9YYX8_9FUNG</name>
<dbReference type="EMBL" id="MBFR01000010">
    <property type="protein sequence ID" value="PVU97548.1"/>
    <property type="molecule type" value="Genomic_DNA"/>
</dbReference>
<feature type="domain" description="Reverse transcriptase" evidence="1">
    <location>
        <begin position="24"/>
        <end position="92"/>
    </location>
</feature>
<comment type="caution">
    <text evidence="2">The sequence shown here is derived from an EMBL/GenBank/DDBJ whole genome shotgun (WGS) entry which is preliminary data.</text>
</comment>
<reference evidence="2 3" key="1">
    <citation type="journal article" date="2018" name="MBio">
        <title>Comparative Genomics Reveals the Core Gene Toolbox for the Fungus-Insect Symbiosis.</title>
        <authorList>
            <person name="Wang Y."/>
            <person name="Stata M."/>
            <person name="Wang W."/>
            <person name="Stajich J.E."/>
            <person name="White M.M."/>
            <person name="Moncalvo J.M."/>
        </authorList>
    </citation>
    <scope>NUCLEOTIDE SEQUENCE [LARGE SCALE GENOMIC DNA]</scope>
    <source>
        <strain evidence="2 3">SWE-8-4</strain>
    </source>
</reference>
<evidence type="ECO:0000313" key="3">
    <source>
        <dbReference type="Proteomes" id="UP000245383"/>
    </source>
</evidence>
<gene>
    <name evidence="2" type="ORF">BB561_000484</name>
</gene>
<keyword evidence="3" id="KW-1185">Reference proteome</keyword>
<dbReference type="Pfam" id="PF00078">
    <property type="entry name" value="RVT_1"/>
    <property type="match status" value="1"/>
</dbReference>
<evidence type="ECO:0000259" key="1">
    <source>
        <dbReference type="Pfam" id="PF00078"/>
    </source>
</evidence>
<dbReference type="AlphaFoldDB" id="A0A2T9YYX8"/>
<dbReference type="OrthoDB" id="5534248at2759"/>
<dbReference type="InterPro" id="IPR000477">
    <property type="entry name" value="RT_dom"/>
</dbReference>
<evidence type="ECO:0000313" key="2">
    <source>
        <dbReference type="EMBL" id="PVU97548.1"/>
    </source>
</evidence>
<dbReference type="STRING" id="133385.A0A2T9YYX8"/>
<protein>
    <recommendedName>
        <fullName evidence="1">Reverse transcriptase domain-containing protein</fullName>
    </recommendedName>
</protein>
<dbReference type="Proteomes" id="UP000245383">
    <property type="component" value="Unassembled WGS sequence"/>
</dbReference>
<proteinExistence type="predicted"/>
<sequence>MLKNDIKYNHDIGDQVSQLVNFNCDFRQGCPLSPILFDIYINDIFNNVPGASVPGLTTKIPGLLFSDDAVVVAETSDVIKSALNTITKWGRYVRDLFGMSEQRNSPIQKVSDQVLRLIAGVGKNTAINRLRAEITDLTKNPTNACASAWISDKTRWLNKNTKKVKSGATKNTIADRYNKNDKSKIYIL</sequence>
<organism evidence="2 3">
    <name type="scientific">Smittium simulii</name>
    <dbReference type="NCBI Taxonomy" id="133385"/>
    <lineage>
        <taxon>Eukaryota</taxon>
        <taxon>Fungi</taxon>
        <taxon>Fungi incertae sedis</taxon>
        <taxon>Zoopagomycota</taxon>
        <taxon>Kickxellomycotina</taxon>
        <taxon>Harpellomycetes</taxon>
        <taxon>Harpellales</taxon>
        <taxon>Legeriomycetaceae</taxon>
        <taxon>Smittium</taxon>
    </lineage>
</organism>